<dbReference type="GO" id="GO:0005576">
    <property type="term" value="C:extracellular region"/>
    <property type="evidence" value="ECO:0007669"/>
    <property type="project" value="InterPro"/>
</dbReference>
<gene>
    <name evidence="3" type="ORF">OESDEN_11164</name>
</gene>
<dbReference type="InterPro" id="IPR008197">
    <property type="entry name" value="WAP_dom"/>
</dbReference>
<organism evidence="3 4">
    <name type="scientific">Oesophagostomum dentatum</name>
    <name type="common">Nodular worm</name>
    <dbReference type="NCBI Taxonomy" id="61180"/>
    <lineage>
        <taxon>Eukaryota</taxon>
        <taxon>Metazoa</taxon>
        <taxon>Ecdysozoa</taxon>
        <taxon>Nematoda</taxon>
        <taxon>Chromadorea</taxon>
        <taxon>Rhabditida</taxon>
        <taxon>Rhabditina</taxon>
        <taxon>Rhabditomorpha</taxon>
        <taxon>Strongyloidea</taxon>
        <taxon>Strongylidae</taxon>
        <taxon>Oesophagostomum</taxon>
    </lineage>
</organism>
<dbReference type="SMART" id="SM00217">
    <property type="entry name" value="WAP"/>
    <property type="match status" value="1"/>
</dbReference>
<evidence type="ECO:0000259" key="1">
    <source>
        <dbReference type="PROSITE" id="PS50853"/>
    </source>
</evidence>
<protein>
    <submittedName>
        <fullName evidence="3">WAP-type 'four-disulfide core</fullName>
    </submittedName>
</protein>
<name>A0A0B1T0S3_OESDE</name>
<evidence type="ECO:0000313" key="4">
    <source>
        <dbReference type="Proteomes" id="UP000053660"/>
    </source>
</evidence>
<dbReference type="OrthoDB" id="4473401at2759"/>
<dbReference type="SUPFAM" id="SSF57256">
    <property type="entry name" value="Elafin-like"/>
    <property type="match status" value="1"/>
</dbReference>
<dbReference type="Pfam" id="PF00095">
    <property type="entry name" value="WAP"/>
    <property type="match status" value="1"/>
</dbReference>
<dbReference type="SMART" id="SM00060">
    <property type="entry name" value="FN3"/>
    <property type="match status" value="2"/>
</dbReference>
<dbReference type="Gene3D" id="4.10.75.10">
    <property type="entry name" value="Elafin-like"/>
    <property type="match status" value="1"/>
</dbReference>
<dbReference type="PANTHER" id="PTHR14131">
    <property type="entry name" value="ANOSMIN"/>
    <property type="match status" value="1"/>
</dbReference>
<accession>A0A0B1T0S3</accession>
<dbReference type="AlphaFoldDB" id="A0A0B1T0S3"/>
<dbReference type="SUPFAM" id="SSF49265">
    <property type="entry name" value="Fibronectin type III"/>
    <property type="match status" value="2"/>
</dbReference>
<proteinExistence type="predicted"/>
<keyword evidence="4" id="KW-1185">Reference proteome</keyword>
<dbReference type="InterPro" id="IPR013783">
    <property type="entry name" value="Ig-like_fold"/>
</dbReference>
<dbReference type="PROSITE" id="PS51390">
    <property type="entry name" value="WAP"/>
    <property type="match status" value="1"/>
</dbReference>
<dbReference type="GO" id="GO:0030182">
    <property type="term" value="P:neuron differentiation"/>
    <property type="evidence" value="ECO:0007669"/>
    <property type="project" value="TreeGrafter"/>
</dbReference>
<dbReference type="InterPro" id="IPR036116">
    <property type="entry name" value="FN3_sf"/>
</dbReference>
<reference evidence="3 4" key="1">
    <citation type="submission" date="2014-03" db="EMBL/GenBank/DDBJ databases">
        <title>Draft genome of the hookworm Oesophagostomum dentatum.</title>
        <authorList>
            <person name="Mitreva M."/>
        </authorList>
    </citation>
    <scope>NUCLEOTIDE SEQUENCE [LARGE SCALE GENOMIC DNA]</scope>
    <source>
        <strain evidence="3 4">OD-Hann</strain>
    </source>
</reference>
<dbReference type="InterPro" id="IPR003961">
    <property type="entry name" value="FN3_dom"/>
</dbReference>
<dbReference type="CDD" id="cd00199">
    <property type="entry name" value="WAP"/>
    <property type="match status" value="1"/>
</dbReference>
<dbReference type="GO" id="GO:0009986">
    <property type="term" value="C:cell surface"/>
    <property type="evidence" value="ECO:0007669"/>
    <property type="project" value="TreeGrafter"/>
</dbReference>
<evidence type="ECO:0000313" key="3">
    <source>
        <dbReference type="EMBL" id="KHJ89025.1"/>
    </source>
</evidence>
<evidence type="ECO:0000259" key="2">
    <source>
        <dbReference type="PROSITE" id="PS51390"/>
    </source>
</evidence>
<dbReference type="PROSITE" id="PS50853">
    <property type="entry name" value="FN3"/>
    <property type="match status" value="1"/>
</dbReference>
<dbReference type="InterPro" id="IPR042447">
    <property type="entry name" value="Anosmin-1"/>
</dbReference>
<feature type="domain" description="Fibronectin type-III" evidence="1">
    <location>
        <begin position="103"/>
        <end position="207"/>
    </location>
</feature>
<dbReference type="CDD" id="cd00063">
    <property type="entry name" value="FN3"/>
    <property type="match status" value="1"/>
</dbReference>
<dbReference type="GO" id="GO:0030414">
    <property type="term" value="F:peptidase inhibitor activity"/>
    <property type="evidence" value="ECO:0007669"/>
    <property type="project" value="InterPro"/>
</dbReference>
<sequence>MFEHKAYCTEPCRETFTDANTCKDSACKDTTDGIACERSCDYLQRIYTEKPGACPKLKNQSNYECTALCHLDGDCPETAKCCSYGCSRQCVLPKGRDPRLLPIPSSISVQERKRKRSIIIRWVMQKLTREQNAANSNLYVVQWRWGLHPDGESMTEWQTVTVRNKPYAILKHLLSPGRYYQFRVGAVSVHGSLGFSQPCQPFKLSKAILGSIVSLRGKRLRGDDATAGVPLTTHEKRSLDEEEEAWGIDGRDRHSVIVPSHTTQSELSGLFPNSVYIVEIHASVDSSEGELHGEKGIIFIRTLNATTSEIVREPPIDETGFDLAVPTTSAEDEEDNSDNNVDVQTPFFDGELQTTVNWINSRACSPEKKTFIVTVKRGTCREYQLNQHSDKPVQEIRVKECSTTISGLTFDCDYSLEIFDSGEKKVVITTSFSTKPCDATPAHGAIPCLSLATPIFCIVHATVSCHWVRDRGISADTVIGYRAALSSPVRDDTNITILPPQTREVHYENLVPSTMYTLQIQPITNRGMGKALSTNFVTHAKILDENVIERFPGGEIIELPLEASSISLLSFTTSVLLILSITLL</sequence>
<feature type="domain" description="WAP" evidence="2">
    <location>
        <begin position="47"/>
        <end position="94"/>
    </location>
</feature>
<dbReference type="PANTHER" id="PTHR14131:SF5">
    <property type="entry name" value="ANOSMIN-1"/>
    <property type="match status" value="1"/>
</dbReference>
<dbReference type="EMBL" id="KN554843">
    <property type="protein sequence ID" value="KHJ89025.1"/>
    <property type="molecule type" value="Genomic_DNA"/>
</dbReference>
<dbReference type="InterPro" id="IPR036645">
    <property type="entry name" value="Elafin-like_sf"/>
</dbReference>
<dbReference type="Proteomes" id="UP000053660">
    <property type="component" value="Unassembled WGS sequence"/>
</dbReference>
<dbReference type="Gene3D" id="2.60.40.10">
    <property type="entry name" value="Immunoglobulins"/>
    <property type="match status" value="2"/>
</dbReference>